<evidence type="ECO:0000313" key="10">
    <source>
        <dbReference type="Proteomes" id="UP000484885"/>
    </source>
</evidence>
<evidence type="ECO:0000256" key="8">
    <source>
        <dbReference type="SAM" id="SignalP"/>
    </source>
</evidence>
<evidence type="ECO:0000256" key="3">
    <source>
        <dbReference type="ARBA" id="ARBA00022813"/>
    </source>
</evidence>
<evidence type="ECO:0000256" key="7">
    <source>
        <dbReference type="PIRSR" id="PIRSR600246-3"/>
    </source>
</evidence>
<feature type="active site" description="Nucleophile" evidence="5">
    <location>
        <position position="193"/>
    </location>
</feature>
<comment type="caution">
    <text evidence="9">The sequence shown here is derived from an EMBL/GenBank/DDBJ whole genome shotgun (WGS) entry which is preliminary data.</text>
</comment>
<keyword evidence="3" id="KW-0068">Autocatalytic cleavage</keyword>
<dbReference type="AlphaFoldDB" id="A0A845V449"/>
<dbReference type="InterPro" id="IPR029055">
    <property type="entry name" value="Ntn_hydrolases_N"/>
</dbReference>
<dbReference type="InterPro" id="IPR000246">
    <property type="entry name" value="Peptidase_T2"/>
</dbReference>
<name>A0A845V449_9GAMM</name>
<dbReference type="Gene3D" id="3.60.20.30">
    <property type="entry name" value="(Glycosyl)asparaginase"/>
    <property type="match status" value="1"/>
</dbReference>
<feature type="binding site" evidence="6">
    <location>
        <begin position="244"/>
        <end position="247"/>
    </location>
    <ligand>
        <name>substrate</name>
    </ligand>
</feature>
<evidence type="ECO:0000256" key="4">
    <source>
        <dbReference type="ARBA" id="ARBA00069124"/>
    </source>
</evidence>
<dbReference type="Proteomes" id="UP000484885">
    <property type="component" value="Unassembled WGS sequence"/>
</dbReference>
<feature type="site" description="Cleavage; by autolysis" evidence="7">
    <location>
        <begin position="192"/>
        <end position="193"/>
    </location>
</feature>
<sequence>MKKNLLLTVSLILMSLSALAQAPIGIAIHGGAGTIERGNLSKAQETAIRSALSDAIEAGHQVLTDGGSSLDAVVAAVRILEDAPEFNAGRGAVLTHDGTVEMDASIMDGASLAAGAVASVAGIRHPIEAARAVMTDSPHVMLVSDGATAFAETIGLEFKDPDWFITEFRAEQLRAVQARQDASVQLSEDWFSTVGAVALDGDGNLAAATSTGGMTNKRWGRVGDSPIIGAGTYADNRACAVSATGHGEFFIRHVVAYDICARIRHAGLDLAESADAVVNGVLVKAGGDGGVIAIDAQGNIAMPFNTEGMYRAAIDAAGRKTIAIYGDD</sequence>
<evidence type="ECO:0000256" key="2">
    <source>
        <dbReference type="ARBA" id="ARBA00022801"/>
    </source>
</evidence>
<reference evidence="9 10" key="1">
    <citation type="submission" date="2020-02" db="EMBL/GenBank/DDBJ databases">
        <authorList>
            <person name="Zhang X.-Y."/>
        </authorList>
    </citation>
    <scope>NUCLEOTIDE SEQUENCE [LARGE SCALE GENOMIC DNA]</scope>
    <source>
        <strain evidence="9 10">C33</strain>
    </source>
</reference>
<evidence type="ECO:0000313" key="9">
    <source>
        <dbReference type="EMBL" id="NDY95966.1"/>
    </source>
</evidence>
<evidence type="ECO:0000256" key="6">
    <source>
        <dbReference type="PIRSR" id="PIRSR600246-2"/>
    </source>
</evidence>
<proteinExistence type="predicted"/>
<dbReference type="Pfam" id="PF01112">
    <property type="entry name" value="Asparaginase_2"/>
    <property type="match status" value="1"/>
</dbReference>
<feature type="signal peptide" evidence="8">
    <location>
        <begin position="1"/>
        <end position="20"/>
    </location>
</feature>
<organism evidence="9 10">
    <name type="scientific">Wenzhouxiangella limi</name>
    <dbReference type="NCBI Taxonomy" id="2707351"/>
    <lineage>
        <taxon>Bacteria</taxon>
        <taxon>Pseudomonadati</taxon>
        <taxon>Pseudomonadota</taxon>
        <taxon>Gammaproteobacteria</taxon>
        <taxon>Chromatiales</taxon>
        <taxon>Wenzhouxiangellaceae</taxon>
        <taxon>Wenzhouxiangella</taxon>
    </lineage>
</organism>
<feature type="binding site" evidence="6">
    <location>
        <begin position="221"/>
        <end position="224"/>
    </location>
    <ligand>
        <name>substrate</name>
    </ligand>
</feature>
<evidence type="ECO:0000256" key="5">
    <source>
        <dbReference type="PIRSR" id="PIRSR600246-1"/>
    </source>
</evidence>
<accession>A0A845V449</accession>
<evidence type="ECO:0000256" key="1">
    <source>
        <dbReference type="ARBA" id="ARBA00022670"/>
    </source>
</evidence>
<gene>
    <name evidence="9" type="ORF">G3I74_09510</name>
</gene>
<dbReference type="GO" id="GO:0008233">
    <property type="term" value="F:peptidase activity"/>
    <property type="evidence" value="ECO:0007669"/>
    <property type="project" value="UniProtKB-KW"/>
</dbReference>
<dbReference type="CDD" id="cd04701">
    <property type="entry name" value="Asparaginase_2"/>
    <property type="match status" value="1"/>
</dbReference>
<dbReference type="GO" id="GO:0006508">
    <property type="term" value="P:proteolysis"/>
    <property type="evidence" value="ECO:0007669"/>
    <property type="project" value="UniProtKB-KW"/>
</dbReference>
<dbReference type="PANTHER" id="PTHR10188">
    <property type="entry name" value="L-ASPARAGINASE"/>
    <property type="match status" value="1"/>
</dbReference>
<feature type="chain" id="PRO_5032800878" description="Isoaspartyl peptidase" evidence="8">
    <location>
        <begin position="21"/>
        <end position="328"/>
    </location>
</feature>
<dbReference type="PANTHER" id="PTHR10188:SF6">
    <property type="entry name" value="N(4)-(BETA-N-ACETYLGLUCOSAMINYL)-L-ASPARAGINASE"/>
    <property type="match status" value="1"/>
</dbReference>
<dbReference type="GO" id="GO:0016811">
    <property type="term" value="F:hydrolase activity, acting on carbon-nitrogen (but not peptide) bonds, in linear amides"/>
    <property type="evidence" value="ECO:0007669"/>
    <property type="project" value="UniProtKB-ARBA"/>
</dbReference>
<dbReference type="SUPFAM" id="SSF56235">
    <property type="entry name" value="N-terminal nucleophile aminohydrolases (Ntn hydrolases)"/>
    <property type="match status" value="1"/>
</dbReference>
<keyword evidence="1" id="KW-0645">Protease</keyword>
<keyword evidence="2" id="KW-0378">Hydrolase</keyword>
<keyword evidence="10" id="KW-1185">Reference proteome</keyword>
<keyword evidence="8" id="KW-0732">Signal</keyword>
<dbReference type="FunFam" id="3.60.20.30:FF:000001">
    <property type="entry name" value="Isoaspartyl peptidase/L-asparaginase"/>
    <property type="match status" value="1"/>
</dbReference>
<dbReference type="EMBL" id="JAAGSC010000041">
    <property type="protein sequence ID" value="NDY95966.1"/>
    <property type="molecule type" value="Genomic_DNA"/>
</dbReference>
<protein>
    <recommendedName>
        <fullName evidence="4">Isoaspartyl peptidase</fullName>
    </recommendedName>
</protein>